<evidence type="ECO:0000313" key="8">
    <source>
        <dbReference type="EMBL" id="CCH33987.1"/>
    </source>
</evidence>
<dbReference type="Proteomes" id="UP000006281">
    <property type="component" value="Chromosome"/>
</dbReference>
<dbReference type="HOGENOM" id="CLU_012341_2_0_11"/>
<evidence type="ECO:0000259" key="7">
    <source>
        <dbReference type="Pfam" id="PF02687"/>
    </source>
</evidence>
<dbReference type="EMBL" id="HE804045">
    <property type="protein sequence ID" value="CCH33987.1"/>
    <property type="molecule type" value="Genomic_DNA"/>
</dbReference>
<keyword evidence="5 6" id="KW-0472">Membrane</keyword>
<sequence>MTVRGLAWQLVKARKLAFIGAFIAVLCGSAVVAACGMLMESGIRSGVPTERYAAAAVVVGGEQSIKPEGVNVMDAQQVGTLPTVSRDLVGRIEAVPGVGKVVGETTFAARAVTGGGLVEVLGHDWDSAVLTPYELRDGRQPGSADEVVVDASLAQRAGIAVGGRLDVMTTSTPVGYDVVGIAAPAGKDGLAKQTGLYFTAEQATRLAGTEGRFHAIGVLADGDAADLADRVEEALKDDHVIVAAGQDRGTVEFASVGQSRVMLMAISGSFGGIALLVAGFVVAGTLTLAMDQRRREIALLRAIAATPRQIAKLIGSEVVLVAGVAAALGAGAGVFVGQGLREAFVEIGVMPADFALSVGPIPLLVAFLTGLGVARLSASIAARKPSRIPPTEALGEASVERRDVGWVRTLIGLVFLAGSVAMATVPLYLHTEIALGMAGLSALLAVIGVALLGPRAVAPIMWLVTAPLSKLGVTGYLAAANNRANLRRLASALTPLMLSIAFAVVNFFSQTVATAAAVQESEQVMKTDYAVTAPGGVSPEVAQAARRIDGVAAAGSMVRTQVTVLTEEVGETAGGGRQLRAHRMPALGLNQVGDNVDLGVTSGSLDDLRGNTVAVSENQAGSQEVALGGDLKLYLDDGQQATLKVVAVYERDLAYGGYVLPADLARAHSTTRLDSSTLVKLEPGADHAAVRAELTRLGERYPGLTTMGQGELGPAERGDRYVQFWVNLVAVGVILGYIAIAVANTLVLSTAQRRREFALLRLVGGTRRQVVRMMRAEAGTLVGIAVVVGTLIAALPLVLLSVGFMGTPVPSGPIGVYLGIIGFAALLGFLALGVPTRLALRARPVDAIGMRE</sequence>
<gene>
    <name evidence="8" type="ordered locus">BN6_67500</name>
</gene>
<feature type="domain" description="ABC3 transporter permease C-terminal" evidence="7">
    <location>
        <begin position="269"/>
        <end position="390"/>
    </location>
</feature>
<evidence type="ECO:0000256" key="5">
    <source>
        <dbReference type="ARBA" id="ARBA00023136"/>
    </source>
</evidence>
<feature type="domain" description="ABC3 transporter permease C-terminal" evidence="7">
    <location>
        <begin position="729"/>
        <end position="842"/>
    </location>
</feature>
<feature type="transmembrane region" description="Helical" evidence="6">
    <location>
        <begin position="310"/>
        <end position="334"/>
    </location>
</feature>
<keyword evidence="4 6" id="KW-1133">Transmembrane helix</keyword>
<dbReference type="Pfam" id="PF02687">
    <property type="entry name" value="FtsX"/>
    <property type="match status" value="2"/>
</dbReference>
<evidence type="ECO:0000256" key="4">
    <source>
        <dbReference type="ARBA" id="ARBA00022989"/>
    </source>
</evidence>
<dbReference type="KEGG" id="sesp:BN6_67500"/>
<dbReference type="GO" id="GO:0005886">
    <property type="term" value="C:plasma membrane"/>
    <property type="evidence" value="ECO:0007669"/>
    <property type="project" value="UniProtKB-SubCell"/>
</dbReference>
<feature type="transmembrane region" description="Helical" evidence="6">
    <location>
        <begin position="435"/>
        <end position="453"/>
    </location>
</feature>
<keyword evidence="3 6" id="KW-0812">Transmembrane</keyword>
<dbReference type="PANTHER" id="PTHR30287:SF1">
    <property type="entry name" value="INNER MEMBRANE PROTEIN"/>
    <property type="match status" value="1"/>
</dbReference>
<dbReference type="InterPro" id="IPR038766">
    <property type="entry name" value="Membrane_comp_ABC_pdt"/>
</dbReference>
<comment type="subcellular location">
    <subcellularLocation>
        <location evidence="1">Cell membrane</location>
        <topology evidence="1">Multi-pass membrane protein</topology>
    </subcellularLocation>
</comment>
<evidence type="ECO:0000256" key="2">
    <source>
        <dbReference type="ARBA" id="ARBA00022475"/>
    </source>
</evidence>
<reference evidence="8 9" key="1">
    <citation type="journal article" date="2012" name="BMC Genomics">
        <title>Complete genome sequence of Saccharothrix espanaensis DSM 44229T and comparison to the other completely sequenced Pseudonocardiaceae.</title>
        <authorList>
            <person name="Strobel T."/>
            <person name="Al-Dilaimi A."/>
            <person name="Blom J."/>
            <person name="Gessner A."/>
            <person name="Kalinowski J."/>
            <person name="Luzhetska M."/>
            <person name="Puhler A."/>
            <person name="Szczepanowski R."/>
            <person name="Bechthold A."/>
            <person name="Ruckert C."/>
        </authorList>
    </citation>
    <scope>NUCLEOTIDE SEQUENCE [LARGE SCALE GENOMIC DNA]</scope>
    <source>
        <strain evidence="9">ATCC 51144 / DSM 44229 / JCM 9112 / NBRC 15066 / NRRL 15764</strain>
    </source>
</reference>
<evidence type="ECO:0000256" key="3">
    <source>
        <dbReference type="ARBA" id="ARBA00022692"/>
    </source>
</evidence>
<name>K0K8W1_SACES</name>
<feature type="transmembrane region" description="Helical" evidence="6">
    <location>
        <begin position="724"/>
        <end position="747"/>
    </location>
</feature>
<evidence type="ECO:0000256" key="6">
    <source>
        <dbReference type="SAM" id="Phobius"/>
    </source>
</evidence>
<dbReference type="PROSITE" id="PS51257">
    <property type="entry name" value="PROKAR_LIPOPROTEIN"/>
    <property type="match status" value="1"/>
</dbReference>
<dbReference type="BioCyc" id="SESP1179773:BN6_RS32545-MONOMER"/>
<feature type="transmembrane region" description="Helical" evidence="6">
    <location>
        <begin position="778"/>
        <end position="802"/>
    </location>
</feature>
<feature type="transmembrane region" description="Helical" evidence="6">
    <location>
        <begin position="814"/>
        <end position="834"/>
    </location>
</feature>
<organism evidence="8 9">
    <name type="scientific">Saccharothrix espanaensis (strain ATCC 51144 / DSM 44229 / JCM 9112 / NBRC 15066 / NRRL 15764)</name>
    <dbReference type="NCBI Taxonomy" id="1179773"/>
    <lineage>
        <taxon>Bacteria</taxon>
        <taxon>Bacillati</taxon>
        <taxon>Actinomycetota</taxon>
        <taxon>Actinomycetes</taxon>
        <taxon>Pseudonocardiales</taxon>
        <taxon>Pseudonocardiaceae</taxon>
        <taxon>Saccharothrix</taxon>
    </lineage>
</organism>
<dbReference type="AlphaFoldDB" id="K0K8W1"/>
<keyword evidence="9" id="KW-1185">Reference proteome</keyword>
<feature type="transmembrane region" description="Helical" evidence="6">
    <location>
        <begin position="489"/>
        <end position="508"/>
    </location>
</feature>
<keyword evidence="2" id="KW-1003">Cell membrane</keyword>
<accession>K0K8W1</accession>
<dbReference type="STRING" id="1179773.BN6_67500"/>
<dbReference type="PATRIC" id="fig|1179773.3.peg.6806"/>
<dbReference type="InterPro" id="IPR003838">
    <property type="entry name" value="ABC3_permease_C"/>
</dbReference>
<dbReference type="eggNOG" id="COG0577">
    <property type="taxonomic scope" value="Bacteria"/>
</dbReference>
<protein>
    <recommendedName>
        <fullName evidence="7">ABC3 transporter permease C-terminal domain-containing protein</fullName>
    </recommendedName>
</protein>
<evidence type="ECO:0000256" key="1">
    <source>
        <dbReference type="ARBA" id="ARBA00004651"/>
    </source>
</evidence>
<dbReference type="PANTHER" id="PTHR30287">
    <property type="entry name" value="MEMBRANE COMPONENT OF PREDICTED ABC SUPERFAMILY METABOLITE UPTAKE TRANSPORTER"/>
    <property type="match status" value="1"/>
</dbReference>
<proteinExistence type="predicted"/>
<feature type="transmembrane region" description="Helical" evidence="6">
    <location>
        <begin position="410"/>
        <end position="429"/>
    </location>
</feature>
<feature type="transmembrane region" description="Helical" evidence="6">
    <location>
        <begin position="354"/>
        <end position="374"/>
    </location>
</feature>
<feature type="transmembrane region" description="Helical" evidence="6">
    <location>
        <begin position="261"/>
        <end position="289"/>
    </location>
</feature>
<evidence type="ECO:0000313" key="9">
    <source>
        <dbReference type="Proteomes" id="UP000006281"/>
    </source>
</evidence>